<dbReference type="FunFam" id="3.30.40.10:FF:000221">
    <property type="entry name" value="E3 ubiquitin-protein ligase FANCL isoform X2"/>
    <property type="match status" value="1"/>
</dbReference>
<dbReference type="Gene3D" id="3.10.110.10">
    <property type="entry name" value="Ubiquitin Conjugating Enzyme"/>
    <property type="match status" value="1"/>
</dbReference>
<dbReference type="CDD" id="cd23831">
    <property type="entry name" value="DRWD-N_FANCL"/>
    <property type="match status" value="1"/>
</dbReference>
<evidence type="ECO:0000313" key="6">
    <source>
        <dbReference type="Proteomes" id="UP000749559"/>
    </source>
</evidence>
<name>A0A8S4PHC6_OWEFU</name>
<gene>
    <name evidence="5" type="ORF">OFUS_LOCUS17367</name>
</gene>
<dbReference type="PANTHER" id="PTHR13206:SF0">
    <property type="entry name" value="E3 UBIQUITIN-PROTEIN LIGASE FANCL"/>
    <property type="match status" value="1"/>
</dbReference>
<dbReference type="AlphaFoldDB" id="A0A8S4PHC6"/>
<dbReference type="Pfam" id="PF18891">
    <property type="entry name" value="FANCL_d3"/>
    <property type="match status" value="1"/>
</dbReference>
<dbReference type="InterPro" id="IPR013083">
    <property type="entry name" value="Znf_RING/FYVE/PHD"/>
</dbReference>
<dbReference type="CDD" id="cd23832">
    <property type="entry name" value="DRWD-C_FANCL"/>
    <property type="match status" value="1"/>
</dbReference>
<accession>A0A8S4PHC6</accession>
<dbReference type="PANTHER" id="PTHR13206">
    <property type="entry name" value="UBIQUITIN LIGASE PROTEIN PHF9 FANCONI ANEMIA GROUP L PROTEIN"/>
    <property type="match status" value="1"/>
</dbReference>
<comment type="caution">
    <text evidence="5">The sequence shown here is derived from an EMBL/GenBank/DDBJ whole genome shotgun (WGS) entry which is preliminary data.</text>
</comment>
<evidence type="ECO:0000313" key="5">
    <source>
        <dbReference type="EMBL" id="CAH1792405.1"/>
    </source>
</evidence>
<organism evidence="5 6">
    <name type="scientific">Owenia fusiformis</name>
    <name type="common">Polychaete worm</name>
    <dbReference type="NCBI Taxonomy" id="6347"/>
    <lineage>
        <taxon>Eukaryota</taxon>
        <taxon>Metazoa</taxon>
        <taxon>Spiralia</taxon>
        <taxon>Lophotrochozoa</taxon>
        <taxon>Annelida</taxon>
        <taxon>Polychaeta</taxon>
        <taxon>Sedentaria</taxon>
        <taxon>Canalipalpata</taxon>
        <taxon>Sabellida</taxon>
        <taxon>Oweniida</taxon>
        <taxon>Oweniidae</taxon>
        <taxon>Owenia</taxon>
    </lineage>
</organism>
<reference evidence="5" key="1">
    <citation type="submission" date="2022-03" db="EMBL/GenBank/DDBJ databases">
        <authorList>
            <person name="Martin C."/>
        </authorList>
    </citation>
    <scope>NUCLEOTIDE SEQUENCE</scope>
</reference>
<dbReference type="Gene3D" id="3.10.110.20">
    <property type="entry name" value="RWD domain-like"/>
    <property type="match status" value="1"/>
</dbReference>
<keyword evidence="6" id="KW-1185">Reference proteome</keyword>
<dbReference type="InterPro" id="IPR016135">
    <property type="entry name" value="UBQ-conjugating_enzyme/RWD"/>
</dbReference>
<dbReference type="InterPro" id="IPR026848">
    <property type="entry name" value="Fancl"/>
</dbReference>
<feature type="domain" description="Fanconi anemia complex subunit FancL WD-repeat containing" evidence="1">
    <location>
        <begin position="3"/>
        <end position="88"/>
    </location>
</feature>
<dbReference type="InterPro" id="IPR026850">
    <property type="entry name" value="FANCL_C"/>
</dbReference>
<dbReference type="EMBL" id="CAIIXF020000008">
    <property type="protein sequence ID" value="CAH1792405.1"/>
    <property type="molecule type" value="Genomic_DNA"/>
</dbReference>
<proteinExistence type="predicted"/>
<dbReference type="Pfam" id="PF18890">
    <property type="entry name" value="FANCL_d2"/>
    <property type="match status" value="1"/>
</dbReference>
<evidence type="ECO:0000259" key="4">
    <source>
        <dbReference type="Pfam" id="PF18891"/>
    </source>
</evidence>
<sequence>MDVLSVCPHLLPLNASKTYYKGFINVLERQFKIEIQLKLPGVLKDARFTCDWQLSQLLHCHRNIITQRLHHSNTLAGFLVELKTIIERQLELMHFKRAVKQSPSYYDRIVTDIEELGWDKLTSVDTEFRVLQLTAKDNAMREHTFKIELTNQYPVEAPRCTFDLPISFTPHWNQNACLKDIYNQFILQLEHFSEFWDDLDEVDKNTWILEPERPTRSAVYRRIACGNNASLSLTVDPLHPRLLPECRFLGPDHVIQEFRDSMNSNLDQWNPDTSLLENLQTLLGRKFPSPSNSKKEDFSTECGICYAYRLETQIPDQVCDDNRCKQPFHQTCLFEWLKALPSSRQSFNVVFGECPYCNKPITVKMPM</sequence>
<feature type="domain" description="FANCL UBC-like" evidence="4">
    <location>
        <begin position="194"/>
        <end position="290"/>
    </location>
</feature>
<dbReference type="GO" id="GO:0036297">
    <property type="term" value="P:interstrand cross-link repair"/>
    <property type="evidence" value="ECO:0007669"/>
    <property type="project" value="InterPro"/>
</dbReference>
<dbReference type="SUPFAM" id="SSF57850">
    <property type="entry name" value="RING/U-box"/>
    <property type="match status" value="1"/>
</dbReference>
<feature type="domain" description="FANCL C-terminal" evidence="2">
    <location>
        <begin position="299"/>
        <end position="365"/>
    </location>
</feature>
<dbReference type="Pfam" id="PF11793">
    <property type="entry name" value="FANCL_C"/>
    <property type="match status" value="1"/>
</dbReference>
<feature type="domain" description="FANCL UBC-like" evidence="3">
    <location>
        <begin position="104"/>
        <end position="192"/>
    </location>
</feature>
<protein>
    <submittedName>
        <fullName evidence="5">Uncharacterized protein</fullName>
    </submittedName>
</protein>
<dbReference type="GO" id="GO:0043240">
    <property type="term" value="C:Fanconi anaemia nuclear complex"/>
    <property type="evidence" value="ECO:0007669"/>
    <property type="project" value="InterPro"/>
</dbReference>
<dbReference type="GO" id="GO:0006513">
    <property type="term" value="P:protein monoubiquitination"/>
    <property type="evidence" value="ECO:0007669"/>
    <property type="project" value="TreeGrafter"/>
</dbReference>
<dbReference type="SMART" id="SM01197">
    <property type="entry name" value="FANCL_C"/>
    <property type="match status" value="1"/>
</dbReference>
<dbReference type="InterPro" id="IPR043003">
    <property type="entry name" value="FANCL_d3_sf"/>
</dbReference>
<evidence type="ECO:0000259" key="2">
    <source>
        <dbReference type="Pfam" id="PF11793"/>
    </source>
</evidence>
<dbReference type="InterPro" id="IPR044037">
    <property type="entry name" value="FANCL_d3"/>
</dbReference>
<dbReference type="GO" id="GO:0061630">
    <property type="term" value="F:ubiquitin protein ligase activity"/>
    <property type="evidence" value="ECO:0007669"/>
    <property type="project" value="TreeGrafter"/>
</dbReference>
<evidence type="ECO:0000259" key="1">
    <source>
        <dbReference type="Pfam" id="PF09765"/>
    </source>
</evidence>
<dbReference type="InterPro" id="IPR043898">
    <property type="entry name" value="FANCL_d2"/>
</dbReference>
<dbReference type="Pfam" id="PF09765">
    <property type="entry name" value="FANCL_d1"/>
    <property type="match status" value="1"/>
</dbReference>
<dbReference type="OrthoDB" id="10263265at2759"/>
<dbReference type="Gene3D" id="3.30.40.10">
    <property type="entry name" value="Zinc/RING finger domain, C3HC4 (zinc finger)"/>
    <property type="match status" value="1"/>
</dbReference>
<dbReference type="InterPro" id="IPR019162">
    <property type="entry name" value="FancL_WD-rpt_cont_dom"/>
</dbReference>
<dbReference type="Proteomes" id="UP000749559">
    <property type="component" value="Unassembled WGS sequence"/>
</dbReference>
<evidence type="ECO:0000259" key="3">
    <source>
        <dbReference type="Pfam" id="PF18890"/>
    </source>
</evidence>
<dbReference type="CDD" id="cd23786">
    <property type="entry name" value="ELF_FANCL"/>
    <property type="match status" value="1"/>
</dbReference>
<dbReference type="CDD" id="cd16490">
    <property type="entry name" value="RING-CH-C4HC3_FANCL"/>
    <property type="match status" value="1"/>
</dbReference>